<dbReference type="CDD" id="cd22906">
    <property type="entry name" value="HFD_DRAP1"/>
    <property type="match status" value="1"/>
</dbReference>
<proteinExistence type="predicted"/>
<accession>A0A5S6R555</accession>
<evidence type="ECO:0000256" key="1">
    <source>
        <dbReference type="ARBA" id="ARBA00004123"/>
    </source>
</evidence>
<protein>
    <submittedName>
        <fullName evidence="6">CBFD_NFYB_HMF domain-containing protein</fullName>
    </submittedName>
</protein>
<sequence length="183" mass="20417">MSQSNLTNKSKSEGGSRRARIPPVKVKRVLQSDEDIGKMSNAVPIVFAKLLEHFIEQVLLRTDEVANSFSVRTLSTTHMKLAAEREPSLNFLLPLFAGVTGFPPSDFGNDAENRCHSKPRPTAVSIPNRKNRAIGEFAESLNVLVVMLNGGINVRLCSTHPKLRSRRRLFFVFADGIVYHSWT</sequence>
<name>A0A5S6R555_TRIMR</name>
<dbReference type="WBParaSite" id="TMUE_3000014563.1">
    <property type="protein sequence ID" value="TMUE_3000014563.1"/>
    <property type="gene ID" value="WBGene00290555"/>
</dbReference>
<dbReference type="InterPro" id="IPR009072">
    <property type="entry name" value="Histone-fold"/>
</dbReference>
<evidence type="ECO:0000313" key="5">
    <source>
        <dbReference type="Proteomes" id="UP000046395"/>
    </source>
</evidence>
<dbReference type="PANTHER" id="PTHR10252">
    <property type="entry name" value="HISTONE-LIKE TRANSCRIPTION FACTOR CCAAT-RELATED"/>
    <property type="match status" value="1"/>
</dbReference>
<dbReference type="AlphaFoldDB" id="A0A5S6R555"/>
<dbReference type="SUPFAM" id="SSF47113">
    <property type="entry name" value="Histone-fold"/>
    <property type="match status" value="1"/>
</dbReference>
<dbReference type="GO" id="GO:0017054">
    <property type="term" value="C:negative cofactor 2 complex"/>
    <property type="evidence" value="ECO:0007669"/>
    <property type="project" value="TreeGrafter"/>
</dbReference>
<comment type="subcellular location">
    <subcellularLocation>
        <location evidence="1">Nucleus</location>
    </subcellularLocation>
</comment>
<keyword evidence="5" id="KW-1185">Reference proteome</keyword>
<evidence type="ECO:0000256" key="2">
    <source>
        <dbReference type="ARBA" id="ARBA00023242"/>
    </source>
</evidence>
<dbReference type="Gene3D" id="1.10.20.10">
    <property type="entry name" value="Histone, subunit A"/>
    <property type="match status" value="1"/>
</dbReference>
<evidence type="ECO:0000256" key="3">
    <source>
        <dbReference type="SAM" id="MobiDB-lite"/>
    </source>
</evidence>
<dbReference type="Pfam" id="PF00808">
    <property type="entry name" value="CBFD_NFYB_HMF"/>
    <property type="match status" value="1"/>
</dbReference>
<dbReference type="InterPro" id="IPR050568">
    <property type="entry name" value="Transcr_DNA_Rep_Reg"/>
</dbReference>
<dbReference type="GO" id="GO:0046982">
    <property type="term" value="F:protein heterodimerization activity"/>
    <property type="evidence" value="ECO:0007669"/>
    <property type="project" value="InterPro"/>
</dbReference>
<dbReference type="GO" id="GO:0016251">
    <property type="term" value="F:RNA polymerase II general transcription initiation factor activity"/>
    <property type="evidence" value="ECO:0007669"/>
    <property type="project" value="TreeGrafter"/>
</dbReference>
<feature type="domain" description="Transcription factor CBF/NF-Y/archaeal histone" evidence="4">
    <location>
        <begin position="20"/>
        <end position="82"/>
    </location>
</feature>
<dbReference type="Proteomes" id="UP000046395">
    <property type="component" value="Unassembled WGS sequence"/>
</dbReference>
<dbReference type="STRING" id="70415.A0A5S6R555"/>
<keyword evidence="2" id="KW-0539">Nucleus</keyword>
<reference evidence="6" key="1">
    <citation type="submission" date="2019-12" db="UniProtKB">
        <authorList>
            <consortium name="WormBaseParasite"/>
        </authorList>
    </citation>
    <scope>IDENTIFICATION</scope>
</reference>
<organism evidence="5 6">
    <name type="scientific">Trichuris muris</name>
    <name type="common">Mouse whipworm</name>
    <dbReference type="NCBI Taxonomy" id="70415"/>
    <lineage>
        <taxon>Eukaryota</taxon>
        <taxon>Metazoa</taxon>
        <taxon>Ecdysozoa</taxon>
        <taxon>Nematoda</taxon>
        <taxon>Enoplea</taxon>
        <taxon>Dorylaimia</taxon>
        <taxon>Trichinellida</taxon>
        <taxon>Trichuridae</taxon>
        <taxon>Trichuris</taxon>
    </lineage>
</organism>
<feature type="region of interest" description="Disordered" evidence="3">
    <location>
        <begin position="1"/>
        <end position="24"/>
    </location>
</feature>
<dbReference type="InterPro" id="IPR003958">
    <property type="entry name" value="CBFA_NFYB_domain"/>
</dbReference>
<dbReference type="GO" id="GO:0001046">
    <property type="term" value="F:core promoter sequence-specific DNA binding"/>
    <property type="evidence" value="ECO:0007669"/>
    <property type="project" value="TreeGrafter"/>
</dbReference>
<evidence type="ECO:0000259" key="4">
    <source>
        <dbReference type="Pfam" id="PF00808"/>
    </source>
</evidence>
<dbReference type="PANTHER" id="PTHR10252:SF5">
    <property type="entry name" value="DR1-ASSOCIATED COREPRESSOR"/>
    <property type="match status" value="1"/>
</dbReference>
<evidence type="ECO:0000313" key="6">
    <source>
        <dbReference type="WBParaSite" id="TMUE_3000014563.1"/>
    </source>
</evidence>